<organism evidence="5 6">
    <name type="scientific">Wickerhamiella sorbophila</name>
    <dbReference type="NCBI Taxonomy" id="45607"/>
    <lineage>
        <taxon>Eukaryota</taxon>
        <taxon>Fungi</taxon>
        <taxon>Dikarya</taxon>
        <taxon>Ascomycota</taxon>
        <taxon>Saccharomycotina</taxon>
        <taxon>Dipodascomycetes</taxon>
        <taxon>Dipodascales</taxon>
        <taxon>Trichomonascaceae</taxon>
        <taxon>Wickerhamiella</taxon>
    </lineage>
</organism>
<dbReference type="GO" id="GO:0005737">
    <property type="term" value="C:cytoplasm"/>
    <property type="evidence" value="ECO:0007669"/>
    <property type="project" value="TreeGrafter"/>
</dbReference>
<dbReference type="GO" id="GO:0003729">
    <property type="term" value="F:mRNA binding"/>
    <property type="evidence" value="ECO:0007669"/>
    <property type="project" value="TreeGrafter"/>
</dbReference>
<dbReference type="RefSeq" id="XP_024662841.1">
    <property type="nucleotide sequence ID" value="XM_024807073.1"/>
</dbReference>
<feature type="region of interest" description="Disordered" evidence="3">
    <location>
        <begin position="199"/>
        <end position="219"/>
    </location>
</feature>
<dbReference type="AlphaFoldDB" id="A0A2T0FD49"/>
<dbReference type="GO" id="GO:0005634">
    <property type="term" value="C:nucleus"/>
    <property type="evidence" value="ECO:0007669"/>
    <property type="project" value="TreeGrafter"/>
</dbReference>
<dbReference type="PANTHER" id="PTHR23003:SF3">
    <property type="entry name" value="FI21236P1-RELATED"/>
    <property type="match status" value="1"/>
</dbReference>
<dbReference type="InterPro" id="IPR000504">
    <property type="entry name" value="RRM_dom"/>
</dbReference>
<feature type="domain" description="RRM" evidence="4">
    <location>
        <begin position="234"/>
        <end position="311"/>
    </location>
</feature>
<comment type="caution">
    <text evidence="5">The sequence shown here is derived from an EMBL/GenBank/DDBJ whole genome shotgun (WGS) entry which is preliminary data.</text>
</comment>
<protein>
    <recommendedName>
        <fullName evidence="4">RRM domain-containing protein</fullName>
    </recommendedName>
</protein>
<proteinExistence type="predicted"/>
<dbReference type="SMART" id="SM00360">
    <property type="entry name" value="RRM"/>
    <property type="match status" value="3"/>
</dbReference>
<dbReference type="SUPFAM" id="SSF54928">
    <property type="entry name" value="RNA-binding domain, RBD"/>
    <property type="match status" value="2"/>
</dbReference>
<dbReference type="InterPro" id="IPR012677">
    <property type="entry name" value="Nucleotide-bd_a/b_plait_sf"/>
</dbReference>
<sequence>MVVEFVNMETPQQRKVYIGNLSYNTTEEDLKEYVSRSVEPVSIELLYNYKGLPRGAAIAEFATPEDAEKVIGDLNEDTLEGRTTYLRPARPNPSSATDGDDSGKPFYNRFAANEKGTTVFFGNLPWSMAWQDLKDFARAAGPVIRADVPVGDQRRSKGYGTVVYETKEAADEAIETLNGKEVDGRVIEVRLDRPLSERMSESGSFAKKQPTRGSFRRPVHSSFASASGHGVPSNTIHVSNLPWQTTDTDLVDLFRTVGVVEQAEIQRFPDGRPSGSGLVKLLGNSMAAVAIESFNGYRYGGQDLVVTYARYPPPLERSS</sequence>
<dbReference type="Pfam" id="PF00076">
    <property type="entry name" value="RRM_1"/>
    <property type="match status" value="3"/>
</dbReference>
<dbReference type="PANTHER" id="PTHR23003">
    <property type="entry name" value="RNA RECOGNITION MOTIF RRM DOMAIN CONTAINING PROTEIN"/>
    <property type="match status" value="1"/>
</dbReference>
<keyword evidence="6" id="KW-1185">Reference proteome</keyword>
<keyword evidence="1 2" id="KW-0694">RNA-binding</keyword>
<evidence type="ECO:0000256" key="1">
    <source>
        <dbReference type="ARBA" id="ARBA00022884"/>
    </source>
</evidence>
<evidence type="ECO:0000313" key="6">
    <source>
        <dbReference type="Proteomes" id="UP000238350"/>
    </source>
</evidence>
<dbReference type="Proteomes" id="UP000238350">
    <property type="component" value="Unassembled WGS sequence"/>
</dbReference>
<dbReference type="STRING" id="45607.A0A2T0FD49"/>
<evidence type="ECO:0000313" key="5">
    <source>
        <dbReference type="EMBL" id="PRT52895.1"/>
    </source>
</evidence>
<accession>A0A2T0FD49</accession>
<feature type="domain" description="RRM" evidence="4">
    <location>
        <begin position="117"/>
        <end position="194"/>
    </location>
</feature>
<evidence type="ECO:0000256" key="3">
    <source>
        <dbReference type="SAM" id="MobiDB-lite"/>
    </source>
</evidence>
<dbReference type="GO" id="GO:1990904">
    <property type="term" value="C:ribonucleoprotein complex"/>
    <property type="evidence" value="ECO:0007669"/>
    <property type="project" value="TreeGrafter"/>
</dbReference>
<evidence type="ECO:0000259" key="4">
    <source>
        <dbReference type="PROSITE" id="PS50102"/>
    </source>
</evidence>
<evidence type="ECO:0000256" key="2">
    <source>
        <dbReference type="PROSITE-ProRule" id="PRU00176"/>
    </source>
</evidence>
<name>A0A2T0FD49_9ASCO</name>
<dbReference type="OrthoDB" id="1049195at2759"/>
<feature type="region of interest" description="Disordered" evidence="3">
    <location>
        <begin position="82"/>
        <end position="104"/>
    </location>
</feature>
<feature type="domain" description="RRM" evidence="4">
    <location>
        <begin position="14"/>
        <end position="91"/>
    </location>
</feature>
<dbReference type="InterPro" id="IPR050374">
    <property type="entry name" value="RRT5_SRSF_SR"/>
</dbReference>
<dbReference type="GeneID" id="36514264"/>
<reference evidence="5 6" key="1">
    <citation type="submission" date="2017-04" db="EMBL/GenBank/DDBJ databases">
        <title>Genome sequencing of [Candida] sorbophila.</title>
        <authorList>
            <person name="Ahn J.O."/>
        </authorList>
    </citation>
    <scope>NUCLEOTIDE SEQUENCE [LARGE SCALE GENOMIC DNA]</scope>
    <source>
        <strain evidence="5 6">DS02</strain>
    </source>
</reference>
<dbReference type="Gene3D" id="3.30.70.330">
    <property type="match status" value="3"/>
</dbReference>
<dbReference type="InterPro" id="IPR035979">
    <property type="entry name" value="RBD_domain_sf"/>
</dbReference>
<dbReference type="PROSITE" id="PS50102">
    <property type="entry name" value="RRM"/>
    <property type="match status" value="3"/>
</dbReference>
<gene>
    <name evidence="5" type="ORF">B9G98_00515</name>
</gene>
<dbReference type="EMBL" id="NDIQ01000001">
    <property type="protein sequence ID" value="PRT52895.1"/>
    <property type="molecule type" value="Genomic_DNA"/>
</dbReference>
<dbReference type="CDD" id="cd00590">
    <property type="entry name" value="RRM_SF"/>
    <property type="match status" value="1"/>
</dbReference>